<feature type="compositionally biased region" description="Low complexity" evidence="1">
    <location>
        <begin position="25"/>
        <end position="40"/>
    </location>
</feature>
<dbReference type="EMBL" id="LCWV01000006">
    <property type="protein sequence ID" value="PWI72139.1"/>
    <property type="molecule type" value="Genomic_DNA"/>
</dbReference>
<dbReference type="Proteomes" id="UP000245956">
    <property type="component" value="Unassembled WGS sequence"/>
</dbReference>
<protein>
    <submittedName>
        <fullName evidence="2">Uncharacterized protein</fullName>
    </submittedName>
</protein>
<evidence type="ECO:0000256" key="1">
    <source>
        <dbReference type="SAM" id="MobiDB-lite"/>
    </source>
</evidence>
<dbReference type="AlphaFoldDB" id="A0A2U3ECA7"/>
<reference evidence="2 3" key="1">
    <citation type="journal article" date="2016" name="Front. Microbiol.">
        <title>Genome and transcriptome sequences reveal the specific parasitism of the nematophagous Purpureocillium lilacinum 36-1.</title>
        <authorList>
            <person name="Xie J."/>
            <person name="Li S."/>
            <person name="Mo C."/>
            <person name="Xiao X."/>
            <person name="Peng D."/>
            <person name="Wang G."/>
            <person name="Xiao Y."/>
        </authorList>
    </citation>
    <scope>NUCLEOTIDE SEQUENCE [LARGE SCALE GENOMIC DNA]</scope>
    <source>
        <strain evidence="2 3">36-1</strain>
    </source>
</reference>
<name>A0A2U3ECA7_PURLI</name>
<evidence type="ECO:0000313" key="3">
    <source>
        <dbReference type="Proteomes" id="UP000245956"/>
    </source>
</evidence>
<evidence type="ECO:0000313" key="2">
    <source>
        <dbReference type="EMBL" id="PWI72139.1"/>
    </source>
</evidence>
<feature type="region of interest" description="Disordered" evidence="1">
    <location>
        <begin position="1"/>
        <end position="40"/>
    </location>
</feature>
<sequence length="108" mass="11812">MATPKSPRFPRGVGNHIRGLPLWPGTPATPTKAPTAATMSPATYRPGCPFDSARFEEDVMRTLQRATVCQQGTCDGPTYTAPQGKEQRATLDDVLFQETHMFKCSVQT</sequence>
<accession>A0A2U3ECA7</accession>
<proteinExistence type="predicted"/>
<organism evidence="2 3">
    <name type="scientific">Purpureocillium lilacinum</name>
    <name type="common">Paecilomyces lilacinus</name>
    <dbReference type="NCBI Taxonomy" id="33203"/>
    <lineage>
        <taxon>Eukaryota</taxon>
        <taxon>Fungi</taxon>
        <taxon>Dikarya</taxon>
        <taxon>Ascomycota</taxon>
        <taxon>Pezizomycotina</taxon>
        <taxon>Sordariomycetes</taxon>
        <taxon>Hypocreomycetidae</taxon>
        <taxon>Hypocreales</taxon>
        <taxon>Ophiocordycipitaceae</taxon>
        <taxon>Purpureocillium</taxon>
    </lineage>
</organism>
<gene>
    <name evidence="2" type="ORF">PCL_10762</name>
</gene>
<comment type="caution">
    <text evidence="2">The sequence shown here is derived from an EMBL/GenBank/DDBJ whole genome shotgun (WGS) entry which is preliminary data.</text>
</comment>